<proteinExistence type="inferred from homology"/>
<protein>
    <submittedName>
        <fullName evidence="4">Thioesterase II family protein</fullName>
    </submittedName>
</protein>
<comment type="similarity">
    <text evidence="1">Belongs to the thioesterase family.</text>
</comment>
<evidence type="ECO:0000313" key="4">
    <source>
        <dbReference type="EMBL" id="MFC5224461.1"/>
    </source>
</evidence>
<sequence>MTAGSWIAGGPGRRADAPVRLLCFAHAGGGGGFFRPWAAALPGVDVCPVVLPGRESRLREHPYTRVSDLLPALVDGVVPHLDRPYALFGHSLGAVLAYELARRLSHGPAAPPVCLVVSGRRPPHAARQEPELRHLGDDAFVTEVARLGGIPDEVLRQPDLLRLFVPAMRADFTLNETYLPLPGPPLEIPVAALTGDRDPRVTPEEIDGWREVTRGPFTRRVFEGDHFYLKGARADVMAALRAELEAAAGTAPRTG</sequence>
<feature type="domain" description="Thioesterase TesA-like" evidence="3">
    <location>
        <begin position="22"/>
        <end position="244"/>
    </location>
</feature>
<dbReference type="Gene3D" id="3.40.50.1820">
    <property type="entry name" value="alpha/beta hydrolase"/>
    <property type="match status" value="1"/>
</dbReference>
<dbReference type="SMART" id="SM00824">
    <property type="entry name" value="PKS_TE"/>
    <property type="match status" value="1"/>
</dbReference>
<reference evidence="5" key="1">
    <citation type="journal article" date="2019" name="Int. J. Syst. Evol. Microbiol.">
        <title>The Global Catalogue of Microorganisms (GCM) 10K type strain sequencing project: providing services to taxonomists for standard genome sequencing and annotation.</title>
        <authorList>
            <consortium name="The Broad Institute Genomics Platform"/>
            <consortium name="The Broad Institute Genome Sequencing Center for Infectious Disease"/>
            <person name="Wu L."/>
            <person name="Ma J."/>
        </authorList>
    </citation>
    <scope>NUCLEOTIDE SEQUENCE [LARGE SCALE GENOMIC DNA]</scope>
    <source>
        <strain evidence="5">CCM 8479</strain>
    </source>
</reference>
<dbReference type="RefSeq" id="WP_344643869.1">
    <property type="nucleotide sequence ID" value="NZ_BAAASS010000005.1"/>
</dbReference>
<evidence type="ECO:0000256" key="2">
    <source>
        <dbReference type="ARBA" id="ARBA00022801"/>
    </source>
</evidence>
<keyword evidence="2" id="KW-0378">Hydrolase</keyword>
<dbReference type="InterPro" id="IPR020802">
    <property type="entry name" value="TesA-like"/>
</dbReference>
<dbReference type="PANTHER" id="PTHR11487:SF0">
    <property type="entry name" value="S-ACYL FATTY ACID SYNTHASE THIOESTERASE, MEDIUM CHAIN"/>
    <property type="match status" value="1"/>
</dbReference>
<evidence type="ECO:0000313" key="5">
    <source>
        <dbReference type="Proteomes" id="UP001596156"/>
    </source>
</evidence>
<dbReference type="Pfam" id="PF00975">
    <property type="entry name" value="Thioesterase"/>
    <property type="match status" value="1"/>
</dbReference>
<comment type="caution">
    <text evidence="4">The sequence shown here is derived from an EMBL/GenBank/DDBJ whole genome shotgun (WGS) entry which is preliminary data.</text>
</comment>
<dbReference type="InterPro" id="IPR012223">
    <property type="entry name" value="TEII"/>
</dbReference>
<gene>
    <name evidence="4" type="ORF">ACFPN6_07585</name>
</gene>
<evidence type="ECO:0000259" key="3">
    <source>
        <dbReference type="SMART" id="SM00824"/>
    </source>
</evidence>
<organism evidence="4 5">
    <name type="scientific">Streptomyces fimbriatus</name>
    <dbReference type="NCBI Taxonomy" id="68197"/>
    <lineage>
        <taxon>Bacteria</taxon>
        <taxon>Bacillati</taxon>
        <taxon>Actinomycetota</taxon>
        <taxon>Actinomycetes</taxon>
        <taxon>Kitasatosporales</taxon>
        <taxon>Streptomycetaceae</taxon>
        <taxon>Streptomyces</taxon>
    </lineage>
</organism>
<dbReference type="Proteomes" id="UP001596156">
    <property type="component" value="Unassembled WGS sequence"/>
</dbReference>
<dbReference type="SUPFAM" id="SSF53474">
    <property type="entry name" value="alpha/beta-Hydrolases"/>
    <property type="match status" value="1"/>
</dbReference>
<accession>A0ABW0D4M8</accession>
<dbReference type="EMBL" id="JBHSKL010000009">
    <property type="protein sequence ID" value="MFC5224461.1"/>
    <property type="molecule type" value="Genomic_DNA"/>
</dbReference>
<name>A0ABW0D4M8_STRFI</name>
<keyword evidence="5" id="KW-1185">Reference proteome</keyword>
<dbReference type="InterPro" id="IPR029058">
    <property type="entry name" value="AB_hydrolase_fold"/>
</dbReference>
<dbReference type="InterPro" id="IPR001031">
    <property type="entry name" value="Thioesterase"/>
</dbReference>
<dbReference type="PANTHER" id="PTHR11487">
    <property type="entry name" value="THIOESTERASE"/>
    <property type="match status" value="1"/>
</dbReference>
<evidence type="ECO:0000256" key="1">
    <source>
        <dbReference type="ARBA" id="ARBA00007169"/>
    </source>
</evidence>